<feature type="signal peptide" evidence="5">
    <location>
        <begin position="1"/>
        <end position="34"/>
    </location>
</feature>
<name>A0A4P8EC48_9RHOB</name>
<dbReference type="PANTHER" id="PTHR34597">
    <property type="entry name" value="SLR1661 PROTEIN"/>
    <property type="match status" value="1"/>
</dbReference>
<sequence>MGTETMARSVLRHATLAALLVFSAAGVASVPAFAQDGISARIEAESARRLKAEEDAASVRQTGPGVITEPLNRRDLPPPGGPTLMLASVSFSPASAFLTGAELDAIKAGYVGRSVDFSQLSKLVRDVNDLYAEKGVVTAAAVLGPQDLGDGKLVITLVEGQLGAVAFTGERQTKTKFILDRIRMAQGTTVDVPTAARDIAYFNQTNQAQLRLLLQPGAAFGLTDLVYGVTEPAPHQLQFFFDNNGVESTGELRASVLYRRYGLLGIDDTFLAYIEKSRGSRSATVRADAPFTPGGTRLAFSGTISRYSVVSGPTAGLDLSGKAHSASVTVTQPLIATDRFVLQATAAAFKGSSWSYSAGVPLVDVRTTKRSVGLLLGSYGDNWRFDSQVQAVSATVDDTIAANSTRYSVTTGSFDGTYRLNNGMAFIGRGAWQSTHEVLLPGELLFQIGGPTTVRGYPSDGVAGDSGFYANFELHKAFQVKDKQVNGFAFLDVGEVHSSFPSVTSLASVGLGTSYAFSENGRFDLVVGVPIKNALASQSDATLSATLTLARF</sequence>
<accession>A0A4P8EC48</accession>
<keyword evidence="9" id="KW-1185">Reference proteome</keyword>
<gene>
    <name evidence="8" type="ORF">EOK75_00470</name>
</gene>
<evidence type="ECO:0000256" key="1">
    <source>
        <dbReference type="ARBA" id="ARBA00022452"/>
    </source>
</evidence>
<evidence type="ECO:0000313" key="9">
    <source>
        <dbReference type="Proteomes" id="UP000298631"/>
    </source>
</evidence>
<keyword evidence="1" id="KW-0472">Membrane</keyword>
<feature type="domain" description="Haemolysin activator HlyB C-terminal" evidence="6">
    <location>
        <begin position="223"/>
        <end position="513"/>
    </location>
</feature>
<feature type="chain" id="PRO_5020579918" evidence="5">
    <location>
        <begin position="35"/>
        <end position="552"/>
    </location>
</feature>
<dbReference type="EMBL" id="CP039964">
    <property type="protein sequence ID" value="QCO54430.1"/>
    <property type="molecule type" value="Genomic_DNA"/>
</dbReference>
<dbReference type="Pfam" id="PF03865">
    <property type="entry name" value="ShlB"/>
    <property type="match status" value="1"/>
</dbReference>
<organism evidence="8 9">
    <name type="scientific">Pseudorhodobacter turbinis</name>
    <dbReference type="NCBI Taxonomy" id="2500533"/>
    <lineage>
        <taxon>Bacteria</taxon>
        <taxon>Pseudomonadati</taxon>
        <taxon>Pseudomonadota</taxon>
        <taxon>Alphaproteobacteria</taxon>
        <taxon>Rhodobacterales</taxon>
        <taxon>Paracoccaceae</taxon>
        <taxon>Pseudorhodobacter</taxon>
    </lineage>
</organism>
<keyword evidence="5" id="KW-0732">Signal</keyword>
<evidence type="ECO:0000256" key="4">
    <source>
        <dbReference type="SAM" id="MobiDB-lite"/>
    </source>
</evidence>
<feature type="region of interest" description="Disordered" evidence="4">
    <location>
        <begin position="52"/>
        <end position="74"/>
    </location>
</feature>
<feature type="domain" description="Polypeptide-transport-associated ShlB-type" evidence="7">
    <location>
        <begin position="89"/>
        <end position="160"/>
    </location>
</feature>
<dbReference type="Proteomes" id="UP000298631">
    <property type="component" value="Chromosome"/>
</dbReference>
<dbReference type="GO" id="GO:0098046">
    <property type="term" value="C:type V protein secretion system complex"/>
    <property type="evidence" value="ECO:0007669"/>
    <property type="project" value="TreeGrafter"/>
</dbReference>
<protein>
    <submittedName>
        <fullName evidence="8">ShlB/FhaC/HecB family hemolysin secretion/activation protein</fullName>
    </submittedName>
</protein>
<dbReference type="Gene3D" id="2.40.160.50">
    <property type="entry name" value="membrane protein fhac: a member of the omp85/tpsb transporter family"/>
    <property type="match status" value="1"/>
</dbReference>
<dbReference type="AlphaFoldDB" id="A0A4P8EC48"/>
<keyword evidence="2" id="KW-0812">Transmembrane</keyword>
<dbReference type="InterPro" id="IPR005565">
    <property type="entry name" value="Hemolysn_activator_HlyB_C"/>
</dbReference>
<proteinExistence type="predicted"/>
<dbReference type="GO" id="GO:0046819">
    <property type="term" value="P:protein secretion by the type V secretion system"/>
    <property type="evidence" value="ECO:0007669"/>
    <property type="project" value="TreeGrafter"/>
</dbReference>
<dbReference type="KEGG" id="pseb:EOK75_00470"/>
<keyword evidence="3" id="KW-0998">Cell outer membrane</keyword>
<dbReference type="Gene3D" id="3.10.20.310">
    <property type="entry name" value="membrane protein fhac"/>
    <property type="match status" value="1"/>
</dbReference>
<evidence type="ECO:0000256" key="2">
    <source>
        <dbReference type="ARBA" id="ARBA00022692"/>
    </source>
</evidence>
<reference evidence="8 9" key="1">
    <citation type="submission" date="2019-05" db="EMBL/GenBank/DDBJ databases">
        <title>Pseudorhodobacter turbinis sp. nov., isolated from the gut of the Korean turban shell.</title>
        <authorList>
            <person name="Jeong Y.-S."/>
            <person name="Kang W.-R."/>
            <person name="Bae J.-W."/>
        </authorList>
    </citation>
    <scope>NUCLEOTIDE SEQUENCE [LARGE SCALE GENOMIC DNA]</scope>
    <source>
        <strain evidence="8 9">S12M18</strain>
    </source>
</reference>
<evidence type="ECO:0000313" key="8">
    <source>
        <dbReference type="EMBL" id="QCO54430.1"/>
    </source>
</evidence>
<evidence type="ECO:0000256" key="3">
    <source>
        <dbReference type="ARBA" id="ARBA00023237"/>
    </source>
</evidence>
<dbReference type="OrthoDB" id="7439045at2"/>
<evidence type="ECO:0000259" key="6">
    <source>
        <dbReference type="Pfam" id="PF03865"/>
    </source>
</evidence>
<keyword evidence="1" id="KW-1134">Transmembrane beta strand</keyword>
<evidence type="ECO:0000256" key="5">
    <source>
        <dbReference type="SAM" id="SignalP"/>
    </source>
</evidence>
<evidence type="ECO:0000259" key="7">
    <source>
        <dbReference type="Pfam" id="PF08479"/>
    </source>
</evidence>
<dbReference type="InterPro" id="IPR013686">
    <property type="entry name" value="Polypept-transport_assoc_ShlB"/>
</dbReference>
<dbReference type="PANTHER" id="PTHR34597:SF1">
    <property type="entry name" value="HEME_HEMOPEXIN TRANSPORTER PROTEIN HUXB"/>
    <property type="match status" value="1"/>
</dbReference>
<dbReference type="InterPro" id="IPR051544">
    <property type="entry name" value="TPS_OM_transporter"/>
</dbReference>
<dbReference type="Pfam" id="PF08479">
    <property type="entry name" value="POTRA_2"/>
    <property type="match status" value="1"/>
</dbReference>
<dbReference type="GO" id="GO:0008320">
    <property type="term" value="F:protein transmembrane transporter activity"/>
    <property type="evidence" value="ECO:0007669"/>
    <property type="project" value="TreeGrafter"/>
</dbReference>